<dbReference type="GO" id="GO:0008168">
    <property type="term" value="F:methyltransferase activity"/>
    <property type="evidence" value="ECO:0007669"/>
    <property type="project" value="UniProtKB-KW"/>
</dbReference>
<gene>
    <name evidence="3" type="ORF">LQG66_07065</name>
</gene>
<name>A0ABY3RHC7_9BRAD</name>
<sequence length="285" mass="30407">MQVPSGHDRNADQIAYWNGPGGQRWSDRQEAQDILLRPVSRILIERIAARPGERILDVGCGCGGLSIALAGQVAPSGHVLGVDISTPMLERARAVAPAGLPAEFVLADATVHPFPPASFDLLVSRFGVMFFADPVVSFANLRRALKPGGRVVFACWREPKTNPWMMAPLQAVYRHVPKLPEMAPDDPGPFAFASDARVRRILGDAGFSDVALEACALSLDIAIGNGLDAAVQSAFEIGPASRALEGHPPETREAARQSVRDLLAQHLAGESVTLSGSIWLVTARA</sequence>
<evidence type="ECO:0000313" key="4">
    <source>
        <dbReference type="Proteomes" id="UP001431010"/>
    </source>
</evidence>
<dbReference type="EMBL" id="CP088156">
    <property type="protein sequence ID" value="UFZ06059.1"/>
    <property type="molecule type" value="Genomic_DNA"/>
</dbReference>
<accession>A0ABY3RHC7</accession>
<dbReference type="Pfam" id="PF13649">
    <property type="entry name" value="Methyltransf_25"/>
    <property type="match status" value="1"/>
</dbReference>
<evidence type="ECO:0000313" key="3">
    <source>
        <dbReference type="EMBL" id="UFZ06059.1"/>
    </source>
</evidence>
<dbReference type="InterPro" id="IPR041698">
    <property type="entry name" value="Methyltransf_25"/>
</dbReference>
<dbReference type="GO" id="GO:0032259">
    <property type="term" value="P:methylation"/>
    <property type="evidence" value="ECO:0007669"/>
    <property type="project" value="UniProtKB-KW"/>
</dbReference>
<keyword evidence="4" id="KW-1185">Reference proteome</keyword>
<dbReference type="Proteomes" id="UP001431010">
    <property type="component" value="Chromosome"/>
</dbReference>
<dbReference type="CDD" id="cd02440">
    <property type="entry name" value="AdoMet_MTases"/>
    <property type="match status" value="1"/>
</dbReference>
<dbReference type="Gene3D" id="3.40.50.150">
    <property type="entry name" value="Vaccinia Virus protein VP39"/>
    <property type="match status" value="1"/>
</dbReference>
<organism evidence="3 4">
    <name type="scientific">Bradyrhizobium ontarionense</name>
    <dbReference type="NCBI Taxonomy" id="2898149"/>
    <lineage>
        <taxon>Bacteria</taxon>
        <taxon>Pseudomonadati</taxon>
        <taxon>Pseudomonadota</taxon>
        <taxon>Alphaproteobacteria</taxon>
        <taxon>Hyphomicrobiales</taxon>
        <taxon>Nitrobacteraceae</taxon>
        <taxon>Bradyrhizobium</taxon>
    </lineage>
</organism>
<evidence type="ECO:0000259" key="2">
    <source>
        <dbReference type="Pfam" id="PF13649"/>
    </source>
</evidence>
<protein>
    <submittedName>
        <fullName evidence="3">Methyltransferase domain-containing protein</fullName>
    </submittedName>
</protein>
<dbReference type="RefSeq" id="WP_231324795.1">
    <property type="nucleotide sequence ID" value="NZ_CP088156.1"/>
</dbReference>
<dbReference type="InterPro" id="IPR029063">
    <property type="entry name" value="SAM-dependent_MTases_sf"/>
</dbReference>
<dbReference type="PANTHER" id="PTHR43591">
    <property type="entry name" value="METHYLTRANSFERASE"/>
    <property type="match status" value="1"/>
</dbReference>
<feature type="region of interest" description="Disordered" evidence="1">
    <location>
        <begin position="1"/>
        <end position="24"/>
    </location>
</feature>
<dbReference type="PANTHER" id="PTHR43591:SF24">
    <property type="entry name" value="2-METHOXY-6-POLYPRENYL-1,4-BENZOQUINOL METHYLASE, MITOCHONDRIAL"/>
    <property type="match status" value="1"/>
</dbReference>
<evidence type="ECO:0000256" key="1">
    <source>
        <dbReference type="SAM" id="MobiDB-lite"/>
    </source>
</evidence>
<keyword evidence="3" id="KW-0808">Transferase</keyword>
<dbReference type="SUPFAM" id="SSF53335">
    <property type="entry name" value="S-adenosyl-L-methionine-dependent methyltransferases"/>
    <property type="match status" value="1"/>
</dbReference>
<feature type="compositionally biased region" description="Basic and acidic residues" evidence="1">
    <location>
        <begin position="1"/>
        <end position="11"/>
    </location>
</feature>
<proteinExistence type="predicted"/>
<reference evidence="3" key="1">
    <citation type="journal article" date="2024" name="Antonie Van Leeuwenhoek">
        <title>Bradyrhizobium ontarionense sp. nov., a novel bacterial symbiont isolated from Aeschynomene indica (Indian jointvetch), harbours photosynthesis, nitrogen fixation and nitrous oxide (N2O) reductase genes.</title>
        <authorList>
            <person name="Bromfield E.S.P."/>
            <person name="Cloutier S."/>
        </authorList>
    </citation>
    <scope>NUCLEOTIDE SEQUENCE</scope>
    <source>
        <strain evidence="3">A19</strain>
    </source>
</reference>
<keyword evidence="3" id="KW-0489">Methyltransferase</keyword>
<feature type="domain" description="Methyltransferase" evidence="2">
    <location>
        <begin position="55"/>
        <end position="149"/>
    </location>
</feature>